<dbReference type="Proteomes" id="UP001292094">
    <property type="component" value="Unassembled WGS sequence"/>
</dbReference>
<keyword evidence="3" id="KW-1185">Reference proteome</keyword>
<evidence type="ECO:0000313" key="2">
    <source>
        <dbReference type="EMBL" id="KAK4305292.1"/>
    </source>
</evidence>
<accession>A0AAE1PD93</accession>
<feature type="region of interest" description="Disordered" evidence="1">
    <location>
        <begin position="1"/>
        <end position="25"/>
    </location>
</feature>
<evidence type="ECO:0000256" key="1">
    <source>
        <dbReference type="SAM" id="MobiDB-lite"/>
    </source>
</evidence>
<organism evidence="2 3">
    <name type="scientific">Petrolisthes manimaculis</name>
    <dbReference type="NCBI Taxonomy" id="1843537"/>
    <lineage>
        <taxon>Eukaryota</taxon>
        <taxon>Metazoa</taxon>
        <taxon>Ecdysozoa</taxon>
        <taxon>Arthropoda</taxon>
        <taxon>Crustacea</taxon>
        <taxon>Multicrustacea</taxon>
        <taxon>Malacostraca</taxon>
        <taxon>Eumalacostraca</taxon>
        <taxon>Eucarida</taxon>
        <taxon>Decapoda</taxon>
        <taxon>Pleocyemata</taxon>
        <taxon>Anomura</taxon>
        <taxon>Galatheoidea</taxon>
        <taxon>Porcellanidae</taxon>
        <taxon>Petrolisthes</taxon>
    </lineage>
</organism>
<dbReference type="EMBL" id="JAWZYT010002301">
    <property type="protein sequence ID" value="KAK4305292.1"/>
    <property type="molecule type" value="Genomic_DNA"/>
</dbReference>
<reference evidence="2" key="1">
    <citation type="submission" date="2023-11" db="EMBL/GenBank/DDBJ databases">
        <title>Genome assemblies of two species of porcelain crab, Petrolisthes cinctipes and Petrolisthes manimaculis (Anomura: Porcellanidae).</title>
        <authorList>
            <person name="Angst P."/>
        </authorList>
    </citation>
    <scope>NUCLEOTIDE SEQUENCE</scope>
    <source>
        <strain evidence="2">PB745_02</strain>
        <tissue evidence="2">Gill</tissue>
    </source>
</reference>
<name>A0AAE1PD93_9EUCA</name>
<comment type="caution">
    <text evidence="2">The sequence shown here is derived from an EMBL/GenBank/DDBJ whole genome shotgun (WGS) entry which is preliminary data.</text>
</comment>
<proteinExistence type="predicted"/>
<gene>
    <name evidence="2" type="ORF">Pmani_022817</name>
</gene>
<sequence>MFSVGDIVGPEGIESRSTSRRGRGGRLKRVGELCYRIIVHRQREREALTAGSSSSSSSSRTHQPPASLAVRTQPVMLLKPVKEELWCRCVLGKAPTLRFFSSRLDSNNRTFSSSAYCTTEEAT</sequence>
<protein>
    <submittedName>
        <fullName evidence="2">Uncharacterized protein</fullName>
    </submittedName>
</protein>
<evidence type="ECO:0000313" key="3">
    <source>
        <dbReference type="Proteomes" id="UP001292094"/>
    </source>
</evidence>
<dbReference type="AlphaFoldDB" id="A0AAE1PD93"/>
<feature type="region of interest" description="Disordered" evidence="1">
    <location>
        <begin position="45"/>
        <end position="68"/>
    </location>
</feature>